<dbReference type="GeneTree" id="ENSGT00950000185981"/>
<feature type="region of interest" description="Disordered" evidence="1">
    <location>
        <begin position="54"/>
        <end position="92"/>
    </location>
</feature>
<dbReference type="Ensembl" id="ENSSPUT00000005552.1">
    <property type="protein sequence ID" value="ENSSPUP00000005223.1"/>
    <property type="gene ID" value="ENSSPUG00000004043.1"/>
</dbReference>
<accession>A0A8D0L3N5</accession>
<name>A0A8D0L3N5_SPHPU</name>
<evidence type="ECO:0000256" key="1">
    <source>
        <dbReference type="SAM" id="MobiDB-lite"/>
    </source>
</evidence>
<dbReference type="Proteomes" id="UP000694392">
    <property type="component" value="Unplaced"/>
</dbReference>
<reference evidence="2" key="2">
    <citation type="submission" date="2025-09" db="UniProtKB">
        <authorList>
            <consortium name="Ensembl"/>
        </authorList>
    </citation>
    <scope>IDENTIFICATION</scope>
</reference>
<sequence length="92" mass="9927">MWPAGAGGKLPCLWDSEFWMAAFSRNLLALPLHLAPSSRNVRVLSALTLKVSVQAPAASTQSPWSRTLLPSIPKGRQAPAYTSWGRSSLDPP</sequence>
<reference evidence="2" key="1">
    <citation type="submission" date="2025-08" db="UniProtKB">
        <authorList>
            <consortium name="Ensembl"/>
        </authorList>
    </citation>
    <scope>IDENTIFICATION</scope>
</reference>
<dbReference type="AlphaFoldDB" id="A0A8D0L3N5"/>
<proteinExistence type="predicted"/>
<evidence type="ECO:0000313" key="2">
    <source>
        <dbReference type="Ensembl" id="ENSSPUP00000005223.1"/>
    </source>
</evidence>
<keyword evidence="3" id="KW-1185">Reference proteome</keyword>
<evidence type="ECO:0000313" key="3">
    <source>
        <dbReference type="Proteomes" id="UP000694392"/>
    </source>
</evidence>
<organism evidence="2 3">
    <name type="scientific">Sphenodon punctatus</name>
    <name type="common">Tuatara</name>
    <name type="synonym">Hatteria punctata</name>
    <dbReference type="NCBI Taxonomy" id="8508"/>
    <lineage>
        <taxon>Eukaryota</taxon>
        <taxon>Metazoa</taxon>
        <taxon>Chordata</taxon>
        <taxon>Craniata</taxon>
        <taxon>Vertebrata</taxon>
        <taxon>Euteleostomi</taxon>
        <taxon>Lepidosauria</taxon>
        <taxon>Sphenodontia</taxon>
        <taxon>Sphenodontidae</taxon>
        <taxon>Sphenodon</taxon>
    </lineage>
</organism>
<protein>
    <submittedName>
        <fullName evidence="2">Uncharacterized protein</fullName>
    </submittedName>
</protein>